<dbReference type="Proteomes" id="UP000526307">
    <property type="component" value="Unassembled WGS sequence"/>
</dbReference>
<dbReference type="RefSeq" id="WP_178978448.1">
    <property type="nucleotide sequence ID" value="NZ_JABXYR010000001.1"/>
</dbReference>
<dbReference type="EMBL" id="JABXYR010000001">
    <property type="protein sequence ID" value="NWO23313.1"/>
    <property type="molecule type" value="Genomic_DNA"/>
</dbReference>
<sequence>MYYRDGGGLGCVIGIFIFLLLASVVIAILLNPLFWIVVGLLVLFQAVARWWRDKSGEAGNVRRYRSGDSGDNRSSYDRRASAGDLEDDFTKDAVDVDVEVISDDK</sequence>
<comment type="caution">
    <text evidence="3">The sequence shown here is derived from an EMBL/GenBank/DDBJ whole genome shotgun (WGS) entry which is preliminary data.</text>
</comment>
<reference evidence="3 4" key="1">
    <citation type="submission" date="2020-06" db="EMBL/GenBank/DDBJ databases">
        <title>Mogibacterium timidum strain W9173 genomic sequence.</title>
        <authorList>
            <person name="Wade W.G."/>
            <person name="Johnston C.D."/>
            <person name="Chen T."/>
            <person name="Dewhirst F.E."/>
        </authorList>
    </citation>
    <scope>NUCLEOTIDE SEQUENCE [LARGE SCALE GENOMIC DNA]</scope>
    <source>
        <strain evidence="3 4">W9173</strain>
    </source>
</reference>
<keyword evidence="2" id="KW-0472">Membrane</keyword>
<keyword evidence="2" id="KW-1133">Transmembrane helix</keyword>
<keyword evidence="2" id="KW-0812">Transmembrane</keyword>
<evidence type="ECO:0000313" key="3">
    <source>
        <dbReference type="EMBL" id="NWO23313.1"/>
    </source>
</evidence>
<feature type="region of interest" description="Disordered" evidence="1">
    <location>
        <begin position="60"/>
        <end position="79"/>
    </location>
</feature>
<evidence type="ECO:0000256" key="1">
    <source>
        <dbReference type="SAM" id="MobiDB-lite"/>
    </source>
</evidence>
<name>A0A7Y9B0P1_9FIRM</name>
<proteinExistence type="predicted"/>
<evidence type="ECO:0000313" key="4">
    <source>
        <dbReference type="Proteomes" id="UP000526307"/>
    </source>
</evidence>
<feature type="transmembrane region" description="Helical" evidence="2">
    <location>
        <begin position="7"/>
        <end position="27"/>
    </location>
</feature>
<accession>A0A7Y9B0P1</accession>
<feature type="compositionally biased region" description="Basic and acidic residues" evidence="1">
    <location>
        <begin position="65"/>
        <end position="79"/>
    </location>
</feature>
<protein>
    <submittedName>
        <fullName evidence="3">Uncharacterized protein</fullName>
    </submittedName>
</protein>
<gene>
    <name evidence="3" type="ORF">HW270_04355</name>
</gene>
<feature type="transmembrane region" description="Helical" evidence="2">
    <location>
        <begin position="33"/>
        <end position="51"/>
    </location>
</feature>
<dbReference type="AlphaFoldDB" id="A0A7Y9B0P1"/>
<evidence type="ECO:0000256" key="2">
    <source>
        <dbReference type="SAM" id="Phobius"/>
    </source>
</evidence>
<organism evidence="3 4">
    <name type="scientific">Mogibacterium timidum</name>
    <dbReference type="NCBI Taxonomy" id="35519"/>
    <lineage>
        <taxon>Bacteria</taxon>
        <taxon>Bacillati</taxon>
        <taxon>Bacillota</taxon>
        <taxon>Clostridia</taxon>
        <taxon>Peptostreptococcales</taxon>
        <taxon>Anaerovoracaceae</taxon>
        <taxon>Mogibacterium</taxon>
    </lineage>
</organism>
<keyword evidence="4" id="KW-1185">Reference proteome</keyword>